<dbReference type="GO" id="GO:0006198">
    <property type="term" value="P:cAMP catabolic process"/>
    <property type="evidence" value="ECO:0007669"/>
    <property type="project" value="InterPro"/>
</dbReference>
<dbReference type="InterPro" id="IPR036866">
    <property type="entry name" value="RibonucZ/Hydroxyglut_hydro"/>
</dbReference>
<name>A0AAD9YNF9_COLKA</name>
<evidence type="ECO:0000256" key="1">
    <source>
        <dbReference type="SAM" id="MobiDB-lite"/>
    </source>
</evidence>
<dbReference type="PANTHER" id="PTHR28283">
    <property type="entry name" value="3',5'-CYCLIC-NUCLEOTIDE PHOSPHODIESTERASE 1"/>
    <property type="match status" value="1"/>
</dbReference>
<sequence length="520" mass="56000">MADTNGEPEKARRPSLQVIVLGAGGGPQEDNTTSLLVRSVASGWTKGSIISVDAGVGLSAITRVFEKTTPSGLGTEVPLPHILKDGPFAGLELTAGMLPPEEMTLYPSDIAAYITRSLIDTYLITHPHLDHFSGFVVNTAGLTRPKRVAALPHTVDALRTNVFNNVIWPNLSDENNGAGLVTFTRLVEGGSPAIGEGEAKGYLEVADRIAVKVHAVSHGHCVERHPHRGSTSSTATPLRYGSVDAASVASPRILPYNMVNTARNHSIVPGELQASTCVVDSSAYFILDLATNQEILVFGDVEPDSLSLSPRNYLVWQEAAPKIVSGQLGAIFIECSYDESQSVDRLFGHLKPSFLIEELRNLAQEVENARNVLHPSRKRKRVADTDTIPRRRTGGAFGRLASGDETPISPKSVARRQMSADVSHVPPLPPAATSAESPHLTAPTQELSLREAELGVSESEDGHPSGLPLKGLKIVIIHVKERFDGRNIRNVILNELQAHEEVAQLGCEFIVSRQGQSIYL</sequence>
<dbReference type="InterPro" id="IPR000396">
    <property type="entry name" value="Pdiesterase2"/>
</dbReference>
<dbReference type="Pfam" id="PF02112">
    <property type="entry name" value="PDEase_II"/>
    <property type="match status" value="1"/>
</dbReference>
<dbReference type="CDD" id="cd07735">
    <property type="entry name" value="class_II_PDE_MBL-fold"/>
    <property type="match status" value="1"/>
</dbReference>
<dbReference type="AlphaFoldDB" id="A0AAD9YNF9"/>
<gene>
    <name evidence="2" type="ORF">CKAH01_03883</name>
</gene>
<keyword evidence="3" id="KW-1185">Reference proteome</keyword>
<accession>A0AAD9YNF9</accession>
<organism evidence="2 3">
    <name type="scientific">Colletotrichum kahawae</name>
    <name type="common">Coffee berry disease fungus</name>
    <dbReference type="NCBI Taxonomy" id="34407"/>
    <lineage>
        <taxon>Eukaryota</taxon>
        <taxon>Fungi</taxon>
        <taxon>Dikarya</taxon>
        <taxon>Ascomycota</taxon>
        <taxon>Pezizomycotina</taxon>
        <taxon>Sordariomycetes</taxon>
        <taxon>Hypocreomycetidae</taxon>
        <taxon>Glomerellales</taxon>
        <taxon>Glomerellaceae</taxon>
        <taxon>Colletotrichum</taxon>
        <taxon>Colletotrichum gloeosporioides species complex</taxon>
    </lineage>
</organism>
<dbReference type="Gene3D" id="3.60.15.10">
    <property type="entry name" value="Ribonuclease Z/Hydroxyacylglutathione hydrolase-like"/>
    <property type="match status" value="1"/>
</dbReference>
<feature type="region of interest" description="Disordered" evidence="1">
    <location>
        <begin position="376"/>
        <end position="445"/>
    </location>
</feature>
<dbReference type="GO" id="GO:0047555">
    <property type="term" value="F:3',5'-cyclic-GMP phosphodiesterase activity"/>
    <property type="evidence" value="ECO:0007669"/>
    <property type="project" value="TreeGrafter"/>
</dbReference>
<dbReference type="PANTHER" id="PTHR28283:SF1">
    <property type="entry name" value="3',5'-CYCLIC-NUCLEOTIDE PHOSPHODIESTERASE 1"/>
    <property type="match status" value="1"/>
</dbReference>
<evidence type="ECO:0000313" key="3">
    <source>
        <dbReference type="Proteomes" id="UP001281614"/>
    </source>
</evidence>
<reference evidence="2" key="1">
    <citation type="submission" date="2023-02" db="EMBL/GenBank/DDBJ databases">
        <title>Colletotrichum kahawae CIFC_Que2 genome sequencing and assembly.</title>
        <authorList>
            <person name="Baroncelli R."/>
        </authorList>
    </citation>
    <scope>NUCLEOTIDE SEQUENCE</scope>
    <source>
        <strain evidence="2">CIFC_Que2</strain>
    </source>
</reference>
<dbReference type="Proteomes" id="UP001281614">
    <property type="component" value="Unassembled WGS sequence"/>
</dbReference>
<proteinExistence type="predicted"/>
<protein>
    <submittedName>
        <fullName evidence="2">Camp-specific phosphodiesterase</fullName>
    </submittedName>
</protein>
<comment type="caution">
    <text evidence="2">The sequence shown here is derived from an EMBL/GenBank/DDBJ whole genome shotgun (WGS) entry which is preliminary data.</text>
</comment>
<evidence type="ECO:0000313" key="2">
    <source>
        <dbReference type="EMBL" id="KAK2773423.1"/>
    </source>
</evidence>
<dbReference type="GO" id="GO:0004115">
    <property type="term" value="F:3',5'-cyclic-AMP phosphodiesterase activity"/>
    <property type="evidence" value="ECO:0007669"/>
    <property type="project" value="InterPro"/>
</dbReference>
<dbReference type="PRINTS" id="PR00388">
    <property type="entry name" value="PDIESTERASE2"/>
</dbReference>
<dbReference type="GO" id="GO:1902660">
    <property type="term" value="P:negative regulation of glucose mediated signaling pathway"/>
    <property type="evidence" value="ECO:0007669"/>
    <property type="project" value="TreeGrafter"/>
</dbReference>
<dbReference type="SUPFAM" id="SSF56281">
    <property type="entry name" value="Metallo-hydrolase/oxidoreductase"/>
    <property type="match status" value="1"/>
</dbReference>
<dbReference type="EMBL" id="VYYT01000057">
    <property type="protein sequence ID" value="KAK2773423.1"/>
    <property type="molecule type" value="Genomic_DNA"/>
</dbReference>